<dbReference type="OrthoDB" id="5483347at2"/>
<dbReference type="SUPFAM" id="SSF69322">
    <property type="entry name" value="Tricorn protease domain 2"/>
    <property type="match status" value="1"/>
</dbReference>
<proteinExistence type="predicted"/>
<reference evidence="2" key="1">
    <citation type="submission" date="2018-09" db="EMBL/GenBank/DDBJ databases">
        <authorList>
            <person name="Livingstone P.G."/>
            <person name="Whitworth D.E."/>
        </authorList>
    </citation>
    <scope>NUCLEOTIDE SEQUENCE [LARGE SCALE GENOMIC DNA]</scope>
    <source>
        <strain evidence="2">CA054A</strain>
    </source>
</reference>
<protein>
    <submittedName>
        <fullName evidence="1">Uncharacterized protein</fullName>
    </submittedName>
</protein>
<accession>A0A3A8I4Q4</accession>
<dbReference type="EMBL" id="RAVZ01000269">
    <property type="protein sequence ID" value="RKG78155.1"/>
    <property type="molecule type" value="Genomic_DNA"/>
</dbReference>
<dbReference type="RefSeq" id="WP_120544071.1">
    <property type="nucleotide sequence ID" value="NZ_RAVZ01000269.1"/>
</dbReference>
<gene>
    <name evidence="1" type="ORF">D7V88_30145</name>
</gene>
<sequence length="492" mass="51993">MKRAVAVGLGLLCITCTVPDIEELERERPSGCDASHPCQVQVLLTYDGFRPGCVTLRLVDAEDGARILELSVEPPGLAGPGTAEAGFVRPAGWSDTVKVSASARERSCSGLEVATASAQGVVPEKGTTTLELELSARDEDGDGYVSIASRGTDCDDRSASISPGVEERCDFLDNNCDGQKDPAPVCDGFDWRMTEPVTGASFQDVAPHARNQAWLVSSNNDVLAHVRRETDGGFDIERFTDCHGAWSTAWARPSDGRVFMGSGEGRLATRTLSAGEPCALMSFNGGGAAIQDLVGFEADGGTTLYAVSKAGDILRWDYPAEPVRVERVDADLRAIHGLDPRTLITVGQAGEVPVAYHVNADGGPWLKETLPSPSGGQVALHTVHVVAPGLAYAAGSQGLFLERAAGTWSTKPPYPVFVDGGVSPDILDVVAFGRGAVIAVLGSDDLVRFDGTTWNDFRFGTQVFTTVEGLSSDELWSATLDGTGFYWGPQAP</sequence>
<name>A0A3A8I4Q4_9BACT</name>
<organism evidence="1 2">
    <name type="scientific">Corallococcus terminator</name>
    <dbReference type="NCBI Taxonomy" id="2316733"/>
    <lineage>
        <taxon>Bacteria</taxon>
        <taxon>Pseudomonadati</taxon>
        <taxon>Myxococcota</taxon>
        <taxon>Myxococcia</taxon>
        <taxon>Myxococcales</taxon>
        <taxon>Cystobacterineae</taxon>
        <taxon>Myxococcaceae</taxon>
        <taxon>Corallococcus</taxon>
    </lineage>
</organism>
<dbReference type="Pfam" id="PF11617">
    <property type="entry name" value="Cu-binding_MopE"/>
    <property type="match status" value="1"/>
</dbReference>
<evidence type="ECO:0000313" key="2">
    <source>
        <dbReference type="Proteomes" id="UP000268094"/>
    </source>
</evidence>
<dbReference type="Proteomes" id="UP000268094">
    <property type="component" value="Unassembled WGS sequence"/>
</dbReference>
<dbReference type="InterPro" id="IPR021655">
    <property type="entry name" value="Put_metal-bd"/>
</dbReference>
<comment type="caution">
    <text evidence="1">The sequence shown here is derived from an EMBL/GenBank/DDBJ whole genome shotgun (WGS) entry which is preliminary data.</text>
</comment>
<keyword evidence="2" id="KW-1185">Reference proteome</keyword>
<evidence type="ECO:0000313" key="1">
    <source>
        <dbReference type="EMBL" id="RKG78155.1"/>
    </source>
</evidence>
<dbReference type="AlphaFoldDB" id="A0A3A8I4Q4"/>